<dbReference type="GO" id="GO:0005829">
    <property type="term" value="C:cytosol"/>
    <property type="evidence" value="ECO:0007669"/>
    <property type="project" value="TreeGrafter"/>
</dbReference>
<feature type="binding site" evidence="2">
    <location>
        <position position="209"/>
    </location>
    <ligand>
        <name>substrate</name>
    </ligand>
</feature>
<dbReference type="NCBIfam" id="TIGR00528">
    <property type="entry name" value="gcvT"/>
    <property type="match status" value="1"/>
</dbReference>
<dbReference type="AlphaFoldDB" id="A0A2M8QF90"/>
<sequence length="398" mass="43745">MADLKRTALFETHKQLGARMAPFGGWEMPLWYASAREEHLAVRTAAGLFDVSHMGVFDARGPDAGAFLDHVGTNDVSKLAVGRSHYSYLLDERGDVVDDIMVYRLEAERYMVVVNAANNDKDWVWLRAQVGDFRCTLRDLRDLSSGADRRVDLALQGPKSLEILQRLLPDDQRATLGALPYTGVMRASLAGHHVFISRTGYTGERIAYEVFVHPGESVALWHALLDAGRDQGLKPCGLAARDSLRIEAGLPLYGHELAGPLNLAPYHIGFDNFVKTDKPAEFIGKAAYKEKAARNTAKLVRFRMNEKGVRPSKLGDPVLDKRGRVIGTVTSCAQDGEGYLLGLALVERSAGVEEGSVIYVVALPERMPEPLKPFAPLGSRALMPDAVTVLSRFPPRRG</sequence>
<gene>
    <name evidence="4" type="primary">gcvT</name>
    <name evidence="4" type="ORF">CUN48_03660</name>
</gene>
<comment type="caution">
    <text evidence="4">The sequence shown here is derived from an EMBL/GenBank/DDBJ whole genome shotgun (WGS) entry which is preliminary data.</text>
</comment>
<dbReference type="PANTHER" id="PTHR43757:SF2">
    <property type="entry name" value="AMINOMETHYLTRANSFERASE, MITOCHONDRIAL"/>
    <property type="match status" value="1"/>
</dbReference>
<dbReference type="SUPFAM" id="SSF103025">
    <property type="entry name" value="Folate-binding domain"/>
    <property type="match status" value="1"/>
</dbReference>
<evidence type="ECO:0000256" key="1">
    <source>
        <dbReference type="ARBA" id="ARBA00008609"/>
    </source>
</evidence>
<dbReference type="EMBL" id="PGTN01000015">
    <property type="protein sequence ID" value="PJF48428.1"/>
    <property type="molecule type" value="Genomic_DNA"/>
</dbReference>
<evidence type="ECO:0000313" key="5">
    <source>
        <dbReference type="Proteomes" id="UP000230790"/>
    </source>
</evidence>
<accession>A0A2M8QF90</accession>
<dbReference type="PANTHER" id="PTHR43757">
    <property type="entry name" value="AMINOMETHYLTRANSFERASE"/>
    <property type="match status" value="1"/>
</dbReference>
<evidence type="ECO:0000259" key="3">
    <source>
        <dbReference type="Pfam" id="PF01571"/>
    </source>
</evidence>
<name>A0A2M8QF90_9CHLR</name>
<dbReference type="PIRSF" id="PIRSF006487">
    <property type="entry name" value="GcvT"/>
    <property type="match status" value="1"/>
</dbReference>
<dbReference type="NCBIfam" id="NF001567">
    <property type="entry name" value="PRK00389.1"/>
    <property type="match status" value="1"/>
</dbReference>
<dbReference type="InterPro" id="IPR027266">
    <property type="entry name" value="TrmE/GcvT-like"/>
</dbReference>
<dbReference type="GO" id="GO:0005960">
    <property type="term" value="C:glycine cleavage complex"/>
    <property type="evidence" value="ECO:0007669"/>
    <property type="project" value="InterPro"/>
</dbReference>
<dbReference type="GO" id="GO:0006546">
    <property type="term" value="P:glycine catabolic process"/>
    <property type="evidence" value="ECO:0007669"/>
    <property type="project" value="InterPro"/>
</dbReference>
<protein>
    <submittedName>
        <fullName evidence="4">Glycine cleavage system protein T</fullName>
    </submittedName>
</protein>
<dbReference type="GO" id="GO:0004047">
    <property type="term" value="F:aminomethyltransferase activity"/>
    <property type="evidence" value="ECO:0007669"/>
    <property type="project" value="InterPro"/>
</dbReference>
<dbReference type="Pfam" id="PF01571">
    <property type="entry name" value="GCV_T"/>
    <property type="match status" value="1"/>
</dbReference>
<evidence type="ECO:0000256" key="2">
    <source>
        <dbReference type="PIRSR" id="PIRSR006487-1"/>
    </source>
</evidence>
<feature type="domain" description="GCVT N-terminal" evidence="3">
    <location>
        <begin position="9"/>
        <end position="278"/>
    </location>
</feature>
<dbReference type="Gene3D" id="3.30.1360.120">
    <property type="entry name" value="Probable tRNA modification gtpase trme, domain 1"/>
    <property type="match status" value="1"/>
</dbReference>
<dbReference type="InterPro" id="IPR006223">
    <property type="entry name" value="GcvT"/>
</dbReference>
<evidence type="ECO:0000313" key="4">
    <source>
        <dbReference type="EMBL" id="PJF48428.1"/>
    </source>
</evidence>
<reference evidence="4 5" key="1">
    <citation type="submission" date="2017-11" db="EMBL/GenBank/DDBJ databases">
        <title>Evolution of Phototrophy in the Chloroflexi Phylum Driven by Horizontal Gene Transfer.</title>
        <authorList>
            <person name="Ward L.M."/>
            <person name="Hemp J."/>
            <person name="Shih P.M."/>
            <person name="Mcglynn S.E."/>
            <person name="Fischer W."/>
        </authorList>
    </citation>
    <scope>NUCLEOTIDE SEQUENCE [LARGE SCALE GENOMIC DNA]</scope>
    <source>
        <strain evidence="4">JP3_7</strain>
    </source>
</reference>
<organism evidence="4 5">
    <name type="scientific">Candidatus Thermofonsia Clade 3 bacterium</name>
    <dbReference type="NCBI Taxonomy" id="2364212"/>
    <lineage>
        <taxon>Bacteria</taxon>
        <taxon>Bacillati</taxon>
        <taxon>Chloroflexota</taxon>
        <taxon>Candidatus Thermofontia</taxon>
        <taxon>Candidatus Thermofonsia Clade 3</taxon>
    </lineage>
</organism>
<proteinExistence type="inferred from homology"/>
<dbReference type="Proteomes" id="UP000230790">
    <property type="component" value="Unassembled WGS sequence"/>
</dbReference>
<comment type="similarity">
    <text evidence="1">Belongs to the GcvT family.</text>
</comment>
<dbReference type="InterPro" id="IPR006222">
    <property type="entry name" value="GCVT_N"/>
</dbReference>
<dbReference type="InterPro" id="IPR028896">
    <property type="entry name" value="GcvT/YgfZ/DmdA"/>
</dbReference>